<gene>
    <name evidence="1" type="ORF">RIB2604_01805470</name>
</gene>
<reference evidence="2" key="2">
    <citation type="submission" date="2016-02" db="EMBL/GenBank/DDBJ databases">
        <title>Genome sequencing of Aspergillus luchuensis NBRC 4314.</title>
        <authorList>
            <person name="Yamada O."/>
        </authorList>
    </citation>
    <scope>NUCLEOTIDE SEQUENCE [LARGE SCALE GENOMIC DNA]</scope>
    <source>
        <strain evidence="2">RIB 2604</strain>
    </source>
</reference>
<protein>
    <submittedName>
        <fullName evidence="1">Uncharacterized protein</fullName>
    </submittedName>
</protein>
<sequence>MAKGPESQRRLCNGVIHPDIAKTSSGSGPRLGDGNYETTTCSGCLLEQEVVFSSERRYETHIS</sequence>
<name>A0A146FFU0_ASPKA</name>
<proteinExistence type="predicted"/>
<accession>A0A146FFU0</accession>
<organism evidence="1 2">
    <name type="scientific">Aspergillus kawachii</name>
    <name type="common">White koji mold</name>
    <name type="synonym">Aspergillus awamori var. kawachi</name>
    <dbReference type="NCBI Taxonomy" id="1069201"/>
    <lineage>
        <taxon>Eukaryota</taxon>
        <taxon>Fungi</taxon>
        <taxon>Dikarya</taxon>
        <taxon>Ascomycota</taxon>
        <taxon>Pezizomycotina</taxon>
        <taxon>Eurotiomycetes</taxon>
        <taxon>Eurotiomycetidae</taxon>
        <taxon>Eurotiales</taxon>
        <taxon>Aspergillaceae</taxon>
        <taxon>Aspergillus</taxon>
        <taxon>Aspergillus subgen. Circumdati</taxon>
    </lineage>
</organism>
<dbReference type="EMBL" id="BCWF01000018">
    <property type="protein sequence ID" value="GAT24717.1"/>
    <property type="molecule type" value="Genomic_DNA"/>
</dbReference>
<reference evidence="1 2" key="1">
    <citation type="journal article" date="2016" name="DNA Res.">
        <title>Genome sequence of Aspergillus luchuensis NBRC 4314.</title>
        <authorList>
            <person name="Yamada O."/>
            <person name="Machida M."/>
            <person name="Hosoyama A."/>
            <person name="Goto M."/>
            <person name="Takahashi T."/>
            <person name="Futagami T."/>
            <person name="Yamagata Y."/>
            <person name="Takeuchi M."/>
            <person name="Kobayashi T."/>
            <person name="Koike H."/>
            <person name="Abe K."/>
            <person name="Asai K."/>
            <person name="Arita M."/>
            <person name="Fujita N."/>
            <person name="Fukuda K."/>
            <person name="Higa K."/>
            <person name="Horikawa H."/>
            <person name="Ishikawa T."/>
            <person name="Jinno K."/>
            <person name="Kato Y."/>
            <person name="Kirimura K."/>
            <person name="Mizutani O."/>
            <person name="Nakasone K."/>
            <person name="Sano M."/>
            <person name="Shiraishi Y."/>
            <person name="Tsukahara M."/>
            <person name="Gomi K."/>
        </authorList>
    </citation>
    <scope>NUCLEOTIDE SEQUENCE [LARGE SCALE GENOMIC DNA]</scope>
    <source>
        <strain evidence="1 2">RIB 2604</strain>
    </source>
</reference>
<dbReference type="AlphaFoldDB" id="A0A146FFU0"/>
<evidence type="ECO:0000313" key="2">
    <source>
        <dbReference type="Proteomes" id="UP000075230"/>
    </source>
</evidence>
<comment type="caution">
    <text evidence="1">The sequence shown here is derived from an EMBL/GenBank/DDBJ whole genome shotgun (WGS) entry which is preliminary data.</text>
</comment>
<evidence type="ECO:0000313" key="1">
    <source>
        <dbReference type="EMBL" id="GAT24717.1"/>
    </source>
</evidence>
<dbReference type="Proteomes" id="UP000075230">
    <property type="component" value="Unassembled WGS sequence"/>
</dbReference>